<evidence type="ECO:0008006" key="3">
    <source>
        <dbReference type="Google" id="ProtNLM"/>
    </source>
</evidence>
<protein>
    <recommendedName>
        <fullName evidence="3">Cytosolic protein</fullName>
    </recommendedName>
</protein>
<dbReference type="RefSeq" id="WP_061972526.1">
    <property type="nucleotide sequence ID" value="NZ_FMAV01000002.1"/>
</dbReference>
<keyword evidence="2" id="KW-1185">Reference proteome</keyword>
<evidence type="ECO:0000313" key="1">
    <source>
        <dbReference type="EMBL" id="KSU83688.1"/>
    </source>
</evidence>
<name>A0A0V8JA29_9BACL</name>
<organism evidence="1 2">
    <name type="scientific">Fictibacillus enclensis</name>
    <dbReference type="NCBI Taxonomy" id="1017270"/>
    <lineage>
        <taxon>Bacteria</taxon>
        <taxon>Bacillati</taxon>
        <taxon>Bacillota</taxon>
        <taxon>Bacilli</taxon>
        <taxon>Bacillales</taxon>
        <taxon>Fictibacillaceae</taxon>
        <taxon>Fictibacillus</taxon>
    </lineage>
</organism>
<proteinExistence type="predicted"/>
<evidence type="ECO:0000313" key="2">
    <source>
        <dbReference type="Proteomes" id="UP000054099"/>
    </source>
</evidence>
<reference evidence="1 2" key="1">
    <citation type="journal article" date="2014" name="Antonie Van Leeuwenhoek">
        <title>Fictibacillus enclensis sp. nov., isolated from marine sediment.</title>
        <authorList>
            <person name="Dastager S.G."/>
            <person name="Mawlankar R."/>
            <person name="Srinivasan K."/>
            <person name="Tang S.K."/>
            <person name="Lee J.C."/>
            <person name="Ramana V.V."/>
            <person name="Shouche Y.S."/>
        </authorList>
    </citation>
    <scope>NUCLEOTIDE SEQUENCE [LARGE SCALE GENOMIC DNA]</scope>
    <source>
        <strain evidence="1 2">NIO-1003</strain>
    </source>
</reference>
<gene>
    <name evidence="1" type="ORF">AS030_14185</name>
</gene>
<sequence>MLRRLQNILKNNSETSEKHYDPLLRTPYFKANRNSVMDALEELVRQKQNYKLLGSSKERGEFSFQVTSPRKAFVVVTATTLRPYRTAIDFNVSTESALPVDFGYSKKVISNVTEELKGKLEYIGTSLMENN</sequence>
<dbReference type="OrthoDB" id="2353056at2"/>
<dbReference type="Proteomes" id="UP000054099">
    <property type="component" value="Unassembled WGS sequence"/>
</dbReference>
<comment type="caution">
    <text evidence="1">The sequence shown here is derived from an EMBL/GenBank/DDBJ whole genome shotgun (WGS) entry which is preliminary data.</text>
</comment>
<accession>A0A0V8JA29</accession>
<dbReference type="EMBL" id="LNQN01000002">
    <property type="protein sequence ID" value="KSU83688.1"/>
    <property type="molecule type" value="Genomic_DNA"/>
</dbReference>
<dbReference type="AlphaFoldDB" id="A0A0V8JA29"/>